<dbReference type="PANTHER" id="PTHR12395:SF9">
    <property type="entry name" value="DECAPPING AND EXORIBONUCLEASE PROTEIN"/>
    <property type="match status" value="1"/>
</dbReference>
<reference evidence="8 9" key="1">
    <citation type="journal article" date="2014" name="Nat. Genet.">
        <title>Whole-genome sequence of a flatfish provides insights into ZW sex chromosome evolution and adaptation to a benthic lifestyle.</title>
        <authorList>
            <person name="Chen S."/>
            <person name="Zhang G."/>
            <person name="Shao C."/>
            <person name="Huang Q."/>
            <person name="Liu G."/>
            <person name="Zhang P."/>
            <person name="Song W."/>
            <person name="An N."/>
            <person name="Chalopin D."/>
            <person name="Volff J.N."/>
            <person name="Hong Y."/>
            <person name="Li Q."/>
            <person name="Sha Z."/>
            <person name="Zhou H."/>
            <person name="Xie M."/>
            <person name="Yu Q."/>
            <person name="Liu Y."/>
            <person name="Xiang H."/>
            <person name="Wang N."/>
            <person name="Wu K."/>
            <person name="Yang C."/>
            <person name="Zhou Q."/>
            <person name="Liao X."/>
            <person name="Yang L."/>
            <person name="Hu Q."/>
            <person name="Zhang J."/>
            <person name="Meng L."/>
            <person name="Jin L."/>
            <person name="Tian Y."/>
            <person name="Lian J."/>
            <person name="Yang J."/>
            <person name="Miao G."/>
            <person name="Liu S."/>
            <person name="Liang Z."/>
            <person name="Yan F."/>
            <person name="Li Y."/>
            <person name="Sun B."/>
            <person name="Zhang H."/>
            <person name="Zhang J."/>
            <person name="Zhu Y."/>
            <person name="Du M."/>
            <person name="Zhao Y."/>
            <person name="Schartl M."/>
            <person name="Tang Q."/>
            <person name="Wang J."/>
        </authorList>
    </citation>
    <scope>NUCLEOTIDE SEQUENCE</scope>
</reference>
<comment type="subcellular location">
    <subcellularLocation>
        <location evidence="5">Nucleus</location>
    </subcellularLocation>
</comment>
<accession>A0A3P8W7C9</accession>
<proteinExistence type="inferred from homology"/>
<evidence type="ECO:0000313" key="8">
    <source>
        <dbReference type="Ensembl" id="ENSCSEP00000022432.1"/>
    </source>
</evidence>
<evidence type="ECO:0000313" key="9">
    <source>
        <dbReference type="Proteomes" id="UP000265120"/>
    </source>
</evidence>
<evidence type="ECO:0000256" key="4">
    <source>
        <dbReference type="ARBA" id="ARBA00049418"/>
    </source>
</evidence>
<keyword evidence="5" id="KW-0694">RNA-binding</keyword>
<organism evidence="8 9">
    <name type="scientific">Cynoglossus semilaevis</name>
    <name type="common">Tongue sole</name>
    <dbReference type="NCBI Taxonomy" id="244447"/>
    <lineage>
        <taxon>Eukaryota</taxon>
        <taxon>Metazoa</taxon>
        <taxon>Chordata</taxon>
        <taxon>Craniata</taxon>
        <taxon>Vertebrata</taxon>
        <taxon>Euteleostomi</taxon>
        <taxon>Actinopterygii</taxon>
        <taxon>Neopterygii</taxon>
        <taxon>Teleostei</taxon>
        <taxon>Neoteleostei</taxon>
        <taxon>Acanthomorphata</taxon>
        <taxon>Carangaria</taxon>
        <taxon>Pleuronectiformes</taxon>
        <taxon>Pleuronectoidei</taxon>
        <taxon>Cynoglossidae</taxon>
        <taxon>Cynoglossinae</taxon>
        <taxon>Cynoglossus</taxon>
    </lineage>
</organism>
<dbReference type="OrthoDB" id="5853397at2759"/>
<dbReference type="EC" id="3.6.1.-" evidence="5"/>
<keyword evidence="5" id="KW-0378">Hydrolase</keyword>
<comment type="function">
    <text evidence="5">Decapping enzyme for NAD-capped RNAs: specifically hydrolyzes the nicotinamide adenine dinucleotide (NAD) cap from a subset of RNAs by removing the entire NAD moiety from the 5'-end of an NAD-capped RNA.</text>
</comment>
<dbReference type="GO" id="GO:0004518">
    <property type="term" value="F:nuclease activity"/>
    <property type="evidence" value="ECO:0007669"/>
    <property type="project" value="UniProtKB-KW"/>
</dbReference>
<dbReference type="GO" id="GO:0005829">
    <property type="term" value="C:cytosol"/>
    <property type="evidence" value="ECO:0007669"/>
    <property type="project" value="TreeGrafter"/>
</dbReference>
<dbReference type="OMA" id="VVTWRGH"/>
<comment type="catalytic activity">
    <reaction evidence="3">
        <text>a 5'-end CoA-ribonucleoside in mRNA + H2O = 3'-dephospho-CoA + a 5'-end phospho-ribonucleoside in mRNA + H(+)</text>
        <dbReference type="Rhea" id="RHEA:67496"/>
        <dbReference type="Rhea" id="RHEA-COMP:15692"/>
        <dbReference type="Rhea" id="RHEA-COMP:17276"/>
        <dbReference type="ChEBI" id="CHEBI:15377"/>
        <dbReference type="ChEBI" id="CHEBI:15378"/>
        <dbReference type="ChEBI" id="CHEBI:57328"/>
        <dbReference type="ChEBI" id="CHEBI:138282"/>
        <dbReference type="ChEBI" id="CHEBI:172371"/>
    </reaction>
    <physiologicalReaction direction="left-to-right" evidence="3">
        <dbReference type="Rhea" id="RHEA:67497"/>
    </physiologicalReaction>
</comment>
<evidence type="ECO:0000259" key="7">
    <source>
        <dbReference type="Pfam" id="PF08652"/>
    </source>
</evidence>
<keyword evidence="5" id="KW-0539">Nucleus</keyword>
<evidence type="ECO:0000256" key="6">
    <source>
        <dbReference type="SAM" id="MobiDB-lite"/>
    </source>
</evidence>
<dbReference type="Pfam" id="PF08652">
    <property type="entry name" value="RAI1"/>
    <property type="match status" value="1"/>
</dbReference>
<evidence type="ECO:0000256" key="3">
    <source>
        <dbReference type="ARBA" id="ARBA00024564"/>
    </source>
</evidence>
<reference evidence="8" key="2">
    <citation type="submission" date="2025-08" db="UniProtKB">
        <authorList>
            <consortium name="Ensembl"/>
        </authorList>
    </citation>
    <scope>IDENTIFICATION</scope>
</reference>
<dbReference type="GO" id="GO:0110155">
    <property type="term" value="P:NAD-cap decapping"/>
    <property type="evidence" value="ECO:0007669"/>
    <property type="project" value="TreeGrafter"/>
</dbReference>
<dbReference type="RefSeq" id="XP_008328046.1">
    <property type="nucleotide sequence ID" value="XM_008329824.3"/>
</dbReference>
<dbReference type="Ensembl" id="ENSCSET00000022718.1">
    <property type="protein sequence ID" value="ENSCSEP00000022432.1"/>
    <property type="gene ID" value="ENSCSEG00000014295.1"/>
</dbReference>
<evidence type="ECO:0000256" key="2">
    <source>
        <dbReference type="ARBA" id="ARBA00024458"/>
    </source>
</evidence>
<dbReference type="GO" id="GO:0005634">
    <property type="term" value="C:nucleus"/>
    <property type="evidence" value="ECO:0007669"/>
    <property type="project" value="UniProtKB-SubCell"/>
</dbReference>
<feature type="compositionally biased region" description="Low complexity" evidence="6">
    <location>
        <begin position="7"/>
        <end position="16"/>
    </location>
</feature>
<dbReference type="STRING" id="244447.ENSCSEP00000022432"/>
<feature type="domain" description="RAI1-like" evidence="7">
    <location>
        <begin position="75"/>
        <end position="409"/>
    </location>
</feature>
<dbReference type="GO" id="GO:0046872">
    <property type="term" value="F:metal ion binding"/>
    <property type="evidence" value="ECO:0007669"/>
    <property type="project" value="UniProtKB-KW"/>
</dbReference>
<reference evidence="8" key="3">
    <citation type="submission" date="2025-09" db="UniProtKB">
        <authorList>
            <consortium name="Ensembl"/>
        </authorList>
    </citation>
    <scope>IDENTIFICATION</scope>
</reference>
<sequence>MDHHQSHNPSSSNHQHQSAHKRERNDNWRSSSVKKLSKPNHYQNPSESAARQIPVTSHTLSTRREHFEKDFPLYKQPVEIGCFSLDSERRFYNDNRQMRYYVEPDRNPNFDLRDGYRDRYRKRDDGVKEKLDHMLHWILANRLKLQPSAPSTRLLHADFVTWRGHLTKLLTTPYETREGWLLAVTRFRGTFYISEVETEAARREQENRTERHEEMMYWGYKFEQYTCTDDTHSLPDPSGVVNTNEAFCTVVQTRLADHKLLFSGEVDCRDKDPDAPPPPSCYVELKTSAEICTPKQRSNFHRFKLLKWWAQSFLPGVPRVVAGFRDEEGVVVSVETFHVSKISSLIRNEHNCWKPTVCMNFCCDFLTFVKHVAVEDDPDVVYLFSWDPRRDVTYSIHRNSHYSFLRHWYIKEMTSEGDPDHH</sequence>
<protein>
    <recommendedName>
        <fullName evidence="5">Decapping nuclease</fullName>
        <ecNumber evidence="5">3.6.1.-</ecNumber>
    </recommendedName>
</protein>
<keyword evidence="5" id="KW-0540">Nuclease</keyword>
<keyword evidence="5" id="KW-0547">Nucleotide-binding</keyword>
<dbReference type="CTD" id="1797"/>
<comment type="similarity">
    <text evidence="1 5">Belongs to the DXO/Dom3Z family.</text>
</comment>
<name>A0A3P8W7C9_CYNSE</name>
<dbReference type="GeneID" id="103393023"/>
<keyword evidence="9" id="KW-1185">Reference proteome</keyword>
<comment type="catalytic activity">
    <reaction evidence="4">
        <text>a 5'-end NAD(+)-phospho-ribonucleoside in snoRNA + H2O = a 5'-end phospho-ribonucleoside in snoRNA + NAD(+) + H(+)</text>
        <dbReference type="Rhea" id="RHEA:60892"/>
        <dbReference type="Rhea" id="RHEA-COMP:15699"/>
        <dbReference type="Rhea" id="RHEA-COMP:15700"/>
        <dbReference type="ChEBI" id="CHEBI:15377"/>
        <dbReference type="ChEBI" id="CHEBI:15378"/>
        <dbReference type="ChEBI" id="CHEBI:57540"/>
        <dbReference type="ChEBI" id="CHEBI:138282"/>
        <dbReference type="ChEBI" id="CHEBI:144029"/>
    </reaction>
    <physiologicalReaction direction="left-to-right" evidence="4">
        <dbReference type="Rhea" id="RHEA:60893"/>
    </physiologicalReaction>
</comment>
<dbReference type="PANTHER" id="PTHR12395">
    <property type="entry name" value="DOM-3 RELATED"/>
    <property type="match status" value="1"/>
</dbReference>
<keyword evidence="5" id="KW-0460">Magnesium</keyword>
<dbReference type="GO" id="GO:0000166">
    <property type="term" value="F:nucleotide binding"/>
    <property type="evidence" value="ECO:0007669"/>
    <property type="project" value="UniProtKB-KW"/>
</dbReference>
<dbReference type="AlphaFoldDB" id="A0A3P8W7C9"/>
<dbReference type="GO" id="GO:0003723">
    <property type="term" value="F:RNA binding"/>
    <property type="evidence" value="ECO:0007669"/>
    <property type="project" value="UniProtKB-KW"/>
</dbReference>
<evidence type="ECO:0000256" key="5">
    <source>
        <dbReference type="RuleBase" id="RU367113"/>
    </source>
</evidence>
<dbReference type="InParanoid" id="A0A3P8W7C9"/>
<dbReference type="GO" id="GO:0034353">
    <property type="term" value="F:mRNA 5'-diphosphatase activity"/>
    <property type="evidence" value="ECO:0007669"/>
    <property type="project" value="TreeGrafter"/>
</dbReference>
<comment type="cofactor">
    <cofactor evidence="5">
        <name>Mg(2+)</name>
        <dbReference type="ChEBI" id="CHEBI:18420"/>
    </cofactor>
    <text evidence="5">Binds 2 magnesium ions.</text>
</comment>
<dbReference type="Proteomes" id="UP000265120">
    <property type="component" value="Chromosome 17"/>
</dbReference>
<dbReference type="InterPro" id="IPR013961">
    <property type="entry name" value="RAI1"/>
</dbReference>
<comment type="catalytic activity">
    <reaction evidence="2">
        <text>a 5'-end FAD-phospho-ribonucleoside in mRNA + H2O = a 5'-end phospho-ribonucleoside in mRNA + FAD + H(+)</text>
        <dbReference type="Rhea" id="RHEA:67492"/>
        <dbReference type="Rhea" id="RHEA-COMP:15692"/>
        <dbReference type="Rhea" id="RHEA-COMP:17275"/>
        <dbReference type="ChEBI" id="CHEBI:15377"/>
        <dbReference type="ChEBI" id="CHEBI:15378"/>
        <dbReference type="ChEBI" id="CHEBI:57692"/>
        <dbReference type="ChEBI" id="CHEBI:138282"/>
        <dbReference type="ChEBI" id="CHEBI:172372"/>
    </reaction>
    <physiologicalReaction direction="left-to-right" evidence="2">
        <dbReference type="Rhea" id="RHEA:67493"/>
    </physiologicalReaction>
</comment>
<keyword evidence="5" id="KW-0479">Metal-binding</keyword>
<dbReference type="KEGG" id="csem:103393023"/>
<evidence type="ECO:0000256" key="1">
    <source>
        <dbReference type="ARBA" id="ARBA00006562"/>
    </source>
</evidence>
<dbReference type="GeneTree" id="ENSGT00390000006425"/>
<feature type="region of interest" description="Disordered" evidence="6">
    <location>
        <begin position="1"/>
        <end position="55"/>
    </location>
</feature>
<feature type="compositionally biased region" description="Polar residues" evidence="6">
    <location>
        <begin position="28"/>
        <end position="55"/>
    </location>
</feature>
<dbReference type="InterPro" id="IPR039039">
    <property type="entry name" value="RAI1-like_fam"/>
</dbReference>
<dbReference type="GO" id="GO:0000956">
    <property type="term" value="P:nuclear-transcribed mRNA catabolic process"/>
    <property type="evidence" value="ECO:0007669"/>
    <property type="project" value="TreeGrafter"/>
</dbReference>